<proteinExistence type="predicted"/>
<keyword evidence="5" id="KW-1185">Reference proteome</keyword>
<dbReference type="EMBL" id="CM000129">
    <property type="protein sequence ID" value="EAY92912.1"/>
    <property type="molecule type" value="Genomic_DNA"/>
</dbReference>
<dbReference type="Pfam" id="PF13968">
    <property type="entry name" value="DUF4220"/>
    <property type="match status" value="1"/>
</dbReference>
<feature type="transmembrane region" description="Helical" evidence="2">
    <location>
        <begin position="87"/>
        <end position="105"/>
    </location>
</feature>
<evidence type="ECO:0000256" key="2">
    <source>
        <dbReference type="SAM" id="Phobius"/>
    </source>
</evidence>
<reference evidence="4 5" key="1">
    <citation type="journal article" date="2005" name="PLoS Biol.">
        <title>The genomes of Oryza sativa: a history of duplications.</title>
        <authorList>
            <person name="Yu J."/>
            <person name="Wang J."/>
            <person name="Lin W."/>
            <person name="Li S."/>
            <person name="Li H."/>
            <person name="Zhou J."/>
            <person name="Ni P."/>
            <person name="Dong W."/>
            <person name="Hu S."/>
            <person name="Zeng C."/>
            <person name="Zhang J."/>
            <person name="Zhang Y."/>
            <person name="Li R."/>
            <person name="Xu Z."/>
            <person name="Li S."/>
            <person name="Li X."/>
            <person name="Zheng H."/>
            <person name="Cong L."/>
            <person name="Lin L."/>
            <person name="Yin J."/>
            <person name="Geng J."/>
            <person name="Li G."/>
            <person name="Shi J."/>
            <person name="Liu J."/>
            <person name="Lv H."/>
            <person name="Li J."/>
            <person name="Wang J."/>
            <person name="Deng Y."/>
            <person name="Ran L."/>
            <person name="Shi X."/>
            <person name="Wang X."/>
            <person name="Wu Q."/>
            <person name="Li C."/>
            <person name="Ren X."/>
            <person name="Wang J."/>
            <person name="Wang X."/>
            <person name="Li D."/>
            <person name="Liu D."/>
            <person name="Zhang X."/>
            <person name="Ji Z."/>
            <person name="Zhao W."/>
            <person name="Sun Y."/>
            <person name="Zhang Z."/>
            <person name="Bao J."/>
            <person name="Han Y."/>
            <person name="Dong L."/>
            <person name="Ji J."/>
            <person name="Chen P."/>
            <person name="Wu S."/>
            <person name="Liu J."/>
            <person name="Xiao Y."/>
            <person name="Bu D."/>
            <person name="Tan J."/>
            <person name="Yang L."/>
            <person name="Ye C."/>
            <person name="Zhang J."/>
            <person name="Xu J."/>
            <person name="Zhou Y."/>
            <person name="Yu Y."/>
            <person name="Zhang B."/>
            <person name="Zhuang S."/>
            <person name="Wei H."/>
            <person name="Liu B."/>
            <person name="Lei M."/>
            <person name="Yu H."/>
            <person name="Li Y."/>
            <person name="Xu H."/>
            <person name="Wei S."/>
            <person name="He X."/>
            <person name="Fang L."/>
            <person name="Zhang Z."/>
            <person name="Zhang Y."/>
            <person name="Huang X."/>
            <person name="Su Z."/>
            <person name="Tong W."/>
            <person name="Li J."/>
            <person name="Tong Z."/>
            <person name="Li S."/>
            <person name="Ye J."/>
            <person name="Wang L."/>
            <person name="Fang L."/>
            <person name="Lei T."/>
            <person name="Chen C."/>
            <person name="Chen H."/>
            <person name="Xu Z."/>
            <person name="Li H."/>
            <person name="Huang H."/>
            <person name="Zhang F."/>
            <person name="Xu H."/>
            <person name="Li N."/>
            <person name="Zhao C."/>
            <person name="Li S."/>
            <person name="Dong L."/>
            <person name="Huang Y."/>
            <person name="Li L."/>
            <person name="Xi Y."/>
            <person name="Qi Q."/>
            <person name="Li W."/>
            <person name="Zhang B."/>
            <person name="Hu W."/>
            <person name="Zhang Y."/>
            <person name="Tian X."/>
            <person name="Jiao Y."/>
            <person name="Liang X."/>
            <person name="Jin J."/>
            <person name="Gao L."/>
            <person name="Zheng W."/>
            <person name="Hao B."/>
            <person name="Liu S."/>
            <person name="Wang W."/>
            <person name="Yuan L."/>
            <person name="Cao M."/>
            <person name="McDermott J."/>
            <person name="Samudrala R."/>
            <person name="Wang J."/>
            <person name="Wong G.K."/>
            <person name="Yang H."/>
        </authorList>
    </citation>
    <scope>NUCLEOTIDE SEQUENCE [LARGE SCALE GENOMIC DNA]</scope>
    <source>
        <strain evidence="5">cv. 93-11</strain>
    </source>
</reference>
<dbReference type="OMA" id="HICKCAM"/>
<evidence type="ECO:0000313" key="4">
    <source>
        <dbReference type="EMBL" id="EAY92912.1"/>
    </source>
</evidence>
<organism evidence="4 5">
    <name type="scientific">Oryza sativa subsp. indica</name>
    <name type="common">Rice</name>
    <dbReference type="NCBI Taxonomy" id="39946"/>
    <lineage>
        <taxon>Eukaryota</taxon>
        <taxon>Viridiplantae</taxon>
        <taxon>Streptophyta</taxon>
        <taxon>Embryophyta</taxon>
        <taxon>Tracheophyta</taxon>
        <taxon>Spermatophyta</taxon>
        <taxon>Magnoliopsida</taxon>
        <taxon>Liliopsida</taxon>
        <taxon>Poales</taxon>
        <taxon>Poaceae</taxon>
        <taxon>BOP clade</taxon>
        <taxon>Oryzoideae</taxon>
        <taxon>Oryzeae</taxon>
        <taxon>Oryzinae</taxon>
        <taxon>Oryza</taxon>
        <taxon>Oryza sativa</taxon>
    </lineage>
</organism>
<keyword evidence="2" id="KW-0472">Membrane</keyword>
<protein>
    <recommendedName>
        <fullName evidence="3">DUF4220 domain-containing protein</fullName>
    </recommendedName>
</protein>
<feature type="region of interest" description="Disordered" evidence="1">
    <location>
        <begin position="1"/>
        <end position="20"/>
    </location>
</feature>
<sequence length="652" mass="74866">MGDTSPCTPEPRFAGHPPPPGRVPTEHRLAAFWAPFLLLHLGGPDNITAYALQDNELWLHHLVNLIVQQVLGAGYVFYKHIIVAREATIFLVANVLLLVVGFVKYCERTRALNCSNLKSIRSSLKEQPVNQLLYLQSENCHNSNDESLLQLAHSLFHICKCAMVVSVIEVDTRKAETETTKIIKKYRKNPLLWKVIEMELSLMYDVLYTKAAVIHTSWFGYCIRAFSPVAITTSLLLFYFSGSTYGQNRVDVAITYVLFGGALVMETTSLLSALGSSWVLPFLCTTRCSWLRHVALCSGRWHRLRRTVLTLHRHVEVLTRGFFCRSRRWYGTIGQFNLIDYHAAPVHKMYRWLSKLAKVVGIEWDNFYYSWTIEIPEKVKEQAVNMVSRDDINTMGLLRNKWGEIALEEFHPGLLKNIQQNIHGVDFHESVISWHIATDLVLKIQKTKNSGDTEMVYMIKALSNYLMFLLVTSPDMLPGLPQNWLYQQTCENLDRKFKNLHQGKNDNVILRVFRKLFQRHSSTSSSVLKQTADPVNILLEEFDEVSAIEFNPDVPRLTYAYRIAKQVLEWKNASPEVVLLDLWTDFLLYAANRCNRKSHAKKLNSGGEFTTIVVNDRTHTPNKSKKMRCKPVVDIFLPVIRCPTSNFTQMLL</sequence>
<dbReference type="Pfam" id="PF04578">
    <property type="entry name" value="DUF594"/>
    <property type="match status" value="1"/>
</dbReference>
<accession>A2XQ02</accession>
<dbReference type="HOGENOM" id="CLU_009180_5_2_1"/>
<name>A2XQ02_ORYSI</name>
<dbReference type="PANTHER" id="PTHR31325">
    <property type="entry name" value="OS01G0798800 PROTEIN-RELATED"/>
    <property type="match status" value="1"/>
</dbReference>
<dbReference type="InterPro" id="IPR025315">
    <property type="entry name" value="DUF4220"/>
</dbReference>
<dbReference type="STRING" id="39946.A2XQ02"/>
<evidence type="ECO:0000313" key="5">
    <source>
        <dbReference type="Proteomes" id="UP000007015"/>
    </source>
</evidence>
<keyword evidence="2" id="KW-0812">Transmembrane</keyword>
<dbReference type="AlphaFoldDB" id="A2XQ02"/>
<feature type="transmembrane region" description="Helical" evidence="2">
    <location>
        <begin position="218"/>
        <end position="240"/>
    </location>
</feature>
<evidence type="ECO:0000256" key="1">
    <source>
        <dbReference type="SAM" id="MobiDB-lite"/>
    </source>
</evidence>
<keyword evidence="2" id="KW-1133">Transmembrane helix</keyword>
<gene>
    <name evidence="4" type="ORF">OsI_14716</name>
</gene>
<evidence type="ECO:0000259" key="3">
    <source>
        <dbReference type="Pfam" id="PF13968"/>
    </source>
</evidence>
<feature type="transmembrane region" description="Helical" evidence="2">
    <location>
        <begin position="252"/>
        <end position="280"/>
    </location>
</feature>
<feature type="domain" description="DUF4220" evidence="3">
    <location>
        <begin position="26"/>
        <end position="341"/>
    </location>
</feature>
<dbReference type="InterPro" id="IPR007658">
    <property type="entry name" value="DUF594"/>
</dbReference>
<dbReference type="Proteomes" id="UP000007015">
    <property type="component" value="Chromosome 4"/>
</dbReference>
<dbReference type="Gramene" id="BGIOSGA015832-TA">
    <property type="protein sequence ID" value="BGIOSGA015832-PA"/>
    <property type="gene ID" value="BGIOSGA015832"/>
</dbReference>